<organism evidence="1">
    <name type="scientific">uncultured Caudovirales phage</name>
    <dbReference type="NCBI Taxonomy" id="2100421"/>
    <lineage>
        <taxon>Viruses</taxon>
        <taxon>Duplodnaviria</taxon>
        <taxon>Heunggongvirae</taxon>
        <taxon>Uroviricota</taxon>
        <taxon>Caudoviricetes</taxon>
        <taxon>Peduoviridae</taxon>
        <taxon>Maltschvirus</taxon>
        <taxon>Maltschvirus maltsch</taxon>
    </lineage>
</organism>
<proteinExistence type="predicted"/>
<protein>
    <submittedName>
        <fullName evidence="1">Uncharacterized protein</fullName>
    </submittedName>
</protein>
<sequence>MELKHFICLECGDNAYQVVQKRGEVCFKCHIKGIKLAFTYGKEAFSGPTLGELQRKTVADAAVNGIKAEPVGSRWI</sequence>
<accession>A0A6J5MZP7</accession>
<name>A0A6J5MZP7_9CAUD</name>
<dbReference type="EMBL" id="LR796566">
    <property type="protein sequence ID" value="CAB4151467.1"/>
    <property type="molecule type" value="Genomic_DNA"/>
</dbReference>
<evidence type="ECO:0000313" key="1">
    <source>
        <dbReference type="EMBL" id="CAB4151467.1"/>
    </source>
</evidence>
<reference evidence="1" key="1">
    <citation type="submission" date="2020-04" db="EMBL/GenBank/DDBJ databases">
        <authorList>
            <person name="Chiriac C."/>
            <person name="Salcher M."/>
            <person name="Ghai R."/>
            <person name="Kavagutti S V."/>
        </authorList>
    </citation>
    <scope>NUCLEOTIDE SEQUENCE</scope>
</reference>
<gene>
    <name evidence="1" type="ORF">UFOVP587_18</name>
</gene>